<feature type="transmembrane region" description="Helical" evidence="8">
    <location>
        <begin position="94"/>
        <end position="112"/>
    </location>
</feature>
<dbReference type="NCBIfam" id="TIGR00801">
    <property type="entry name" value="ncs2"/>
    <property type="match status" value="1"/>
</dbReference>
<dbReference type="Pfam" id="PF00860">
    <property type="entry name" value="Xan_ur_permease"/>
    <property type="match status" value="1"/>
</dbReference>
<evidence type="ECO:0000256" key="5">
    <source>
        <dbReference type="ARBA" id="ARBA00022692"/>
    </source>
</evidence>
<name>A0A172ZB45_9BACL</name>
<evidence type="ECO:0000256" key="4">
    <source>
        <dbReference type="ARBA" id="ARBA00022475"/>
    </source>
</evidence>
<feature type="transmembrane region" description="Helical" evidence="8">
    <location>
        <begin position="307"/>
        <end position="325"/>
    </location>
</feature>
<proteinExistence type="inferred from homology"/>
<evidence type="ECO:0000256" key="6">
    <source>
        <dbReference type="ARBA" id="ARBA00022989"/>
    </source>
</evidence>
<evidence type="ECO:0000313" key="10">
    <source>
        <dbReference type="Proteomes" id="UP000078148"/>
    </source>
</evidence>
<dbReference type="EMBL" id="CP013023">
    <property type="protein sequence ID" value="ANF94864.1"/>
    <property type="molecule type" value="Genomic_DNA"/>
</dbReference>
<dbReference type="NCBIfam" id="TIGR03173">
    <property type="entry name" value="pbuX"/>
    <property type="match status" value="1"/>
</dbReference>
<dbReference type="PROSITE" id="PS01116">
    <property type="entry name" value="XANTH_URACIL_PERMASE"/>
    <property type="match status" value="1"/>
</dbReference>
<reference evidence="9 10" key="2">
    <citation type="journal article" date="2016" name="Int. J. Syst. Evol. Microbiol.">
        <title>Paenibacillus bovis sp. nov., isolated from raw yak (Bos grunniens) milk.</title>
        <authorList>
            <person name="Gao C."/>
            <person name="Han J."/>
            <person name="Liu Z."/>
            <person name="Xu X."/>
            <person name="Hang F."/>
            <person name="Wu Z."/>
        </authorList>
    </citation>
    <scope>NUCLEOTIDE SEQUENCE [LARGE SCALE GENOMIC DNA]</scope>
    <source>
        <strain evidence="9 10">BD3526</strain>
    </source>
</reference>
<dbReference type="RefSeq" id="WP_060531258.1">
    <property type="nucleotide sequence ID" value="NZ_CP013023.1"/>
</dbReference>
<evidence type="ECO:0000256" key="3">
    <source>
        <dbReference type="ARBA" id="ARBA00022448"/>
    </source>
</evidence>
<evidence type="ECO:0000256" key="2">
    <source>
        <dbReference type="ARBA" id="ARBA00008821"/>
    </source>
</evidence>
<accession>A0A172ZB45</accession>
<dbReference type="PANTHER" id="PTHR42810">
    <property type="entry name" value="PURINE PERMEASE C1399.01C-RELATED"/>
    <property type="match status" value="1"/>
</dbReference>
<feature type="transmembrane region" description="Helical" evidence="8">
    <location>
        <begin position="183"/>
        <end position="206"/>
    </location>
</feature>
<keyword evidence="7 8" id="KW-0472">Membrane</keyword>
<evidence type="ECO:0000256" key="1">
    <source>
        <dbReference type="ARBA" id="ARBA00004651"/>
    </source>
</evidence>
<keyword evidence="6 8" id="KW-1133">Transmembrane helix</keyword>
<dbReference type="PANTHER" id="PTHR42810:SF4">
    <property type="entry name" value="URIC ACID TRANSPORTER UACT"/>
    <property type="match status" value="1"/>
</dbReference>
<feature type="transmembrane region" description="Helical" evidence="8">
    <location>
        <begin position="392"/>
        <end position="415"/>
    </location>
</feature>
<keyword evidence="4" id="KW-1003">Cell membrane</keyword>
<comment type="subcellular location">
    <subcellularLocation>
        <location evidence="1">Cell membrane</location>
        <topology evidence="1">Multi-pass membrane protein</topology>
    </subcellularLocation>
</comment>
<feature type="transmembrane region" description="Helical" evidence="8">
    <location>
        <begin position="226"/>
        <end position="252"/>
    </location>
</feature>
<dbReference type="GO" id="GO:0005886">
    <property type="term" value="C:plasma membrane"/>
    <property type="evidence" value="ECO:0007669"/>
    <property type="project" value="UniProtKB-SubCell"/>
</dbReference>
<dbReference type="KEGG" id="pbv:AR543_01665"/>
<dbReference type="InterPro" id="IPR006043">
    <property type="entry name" value="NCS2"/>
</dbReference>
<dbReference type="InterPro" id="IPR006042">
    <property type="entry name" value="Xan_ur_permease"/>
</dbReference>
<comment type="similarity">
    <text evidence="2">Belongs to the nucleobase:cation symporter-2 (NCS2) (TC 2.A.40) family.</text>
</comment>
<dbReference type="InterPro" id="IPR017588">
    <property type="entry name" value="UacT-like"/>
</dbReference>
<sequence>MLSKRKVFTLGLQHVMAMYAGAIAVPLIIGNALNLTPEQMAYLIAADMFTCGLATLLQVLGTRFFGSGLPVVLGCTFTAVGPIIAIASTSNLPTAYGAIIISGIFVVLAAPLYGKLLRFFPKIVTGSVVTIIGLSLIPVAMNNVAGGQGSADFGAPHNLLLAVVTLLVILIVNRVATGFLRSISVLVGLVVGTVLAYMMGMVHFAAVGEASWFRVAQPFYFGTPQFSWIAIATMIIVNIVSMVESTGVYIAVGKATEQKVEQKQIVNGLRSEGLAIMLGGVFNAFPYTAFSQNVGLISLTKVKTRNVIFAAGGIMVVLGLLPKLAALTTVIPSAVLGGAMVVMFGSVAASGMSILGEVNLRNDRNLMIVACSIAIGVGSAVLPAIFAQMPGFLQPLLQNGIVTGSVAAVILNLILSDKRTVDAEESSEEPVVGLGVDASAGVKASTGLE</sequence>
<dbReference type="GO" id="GO:0042907">
    <property type="term" value="F:xanthine transmembrane transporter activity"/>
    <property type="evidence" value="ECO:0007669"/>
    <property type="project" value="TreeGrafter"/>
</dbReference>
<feature type="transmembrane region" description="Helical" evidence="8">
    <location>
        <begin position="68"/>
        <end position="88"/>
    </location>
</feature>
<reference evidence="10" key="1">
    <citation type="submission" date="2015-10" db="EMBL/GenBank/DDBJ databases">
        <title>Genome of Paenibacillus bovis sp. nov.</title>
        <authorList>
            <person name="Wu Z."/>
            <person name="Gao C."/>
            <person name="Liu Z."/>
            <person name="Zheng H."/>
        </authorList>
    </citation>
    <scope>NUCLEOTIDE SEQUENCE [LARGE SCALE GENOMIC DNA]</scope>
    <source>
        <strain evidence="10">BD3526</strain>
    </source>
</reference>
<keyword evidence="3" id="KW-0813">Transport</keyword>
<feature type="transmembrane region" description="Helical" evidence="8">
    <location>
        <begin position="119"/>
        <end position="139"/>
    </location>
</feature>
<evidence type="ECO:0000256" key="8">
    <source>
        <dbReference type="SAM" id="Phobius"/>
    </source>
</evidence>
<feature type="transmembrane region" description="Helical" evidence="8">
    <location>
        <begin position="159"/>
        <end position="176"/>
    </location>
</feature>
<dbReference type="STRING" id="1616788.AR543_01665"/>
<feature type="transmembrane region" description="Helical" evidence="8">
    <location>
        <begin position="41"/>
        <end position="61"/>
    </location>
</feature>
<keyword evidence="5 8" id="KW-0812">Transmembrane</keyword>
<protein>
    <submittedName>
        <fullName evidence="9">Xanthine permease</fullName>
    </submittedName>
</protein>
<dbReference type="Proteomes" id="UP000078148">
    <property type="component" value="Chromosome"/>
</dbReference>
<gene>
    <name evidence="9" type="ORF">AR543_01665</name>
</gene>
<evidence type="ECO:0000313" key="9">
    <source>
        <dbReference type="EMBL" id="ANF94864.1"/>
    </source>
</evidence>
<feature type="transmembrane region" description="Helical" evidence="8">
    <location>
        <begin position="366"/>
        <end position="386"/>
    </location>
</feature>
<organism evidence="9 10">
    <name type="scientific">Paenibacillus bovis</name>
    <dbReference type="NCBI Taxonomy" id="1616788"/>
    <lineage>
        <taxon>Bacteria</taxon>
        <taxon>Bacillati</taxon>
        <taxon>Bacillota</taxon>
        <taxon>Bacilli</taxon>
        <taxon>Bacillales</taxon>
        <taxon>Paenibacillaceae</taxon>
        <taxon>Paenibacillus</taxon>
    </lineage>
</organism>
<feature type="transmembrane region" description="Helical" evidence="8">
    <location>
        <begin position="7"/>
        <end position="29"/>
    </location>
</feature>
<dbReference type="AlphaFoldDB" id="A0A172ZB45"/>
<evidence type="ECO:0000256" key="7">
    <source>
        <dbReference type="ARBA" id="ARBA00023136"/>
    </source>
</evidence>
<keyword evidence="10" id="KW-1185">Reference proteome</keyword>
<dbReference type="NCBIfam" id="NF037981">
    <property type="entry name" value="NCS2_1"/>
    <property type="match status" value="1"/>
</dbReference>
<dbReference type="OrthoDB" id="9805749at2"/>
<feature type="transmembrane region" description="Helical" evidence="8">
    <location>
        <begin position="331"/>
        <end position="354"/>
    </location>
</feature>